<keyword evidence="2" id="KW-1185">Reference proteome</keyword>
<evidence type="ECO:0000313" key="2">
    <source>
        <dbReference type="Proteomes" id="UP001152888"/>
    </source>
</evidence>
<comment type="caution">
    <text evidence="1">The sequence shown here is derived from an EMBL/GenBank/DDBJ whole genome shotgun (WGS) entry which is preliminary data.</text>
</comment>
<gene>
    <name evidence="1" type="ORF">ACAOBT_LOCUS17833</name>
</gene>
<dbReference type="OrthoDB" id="365605at2759"/>
<evidence type="ECO:0000313" key="1">
    <source>
        <dbReference type="EMBL" id="CAH1987416.1"/>
    </source>
</evidence>
<dbReference type="AlphaFoldDB" id="A0A9P0L420"/>
<protein>
    <submittedName>
        <fullName evidence="1">Uncharacterized protein</fullName>
    </submittedName>
</protein>
<accession>A0A9P0L420</accession>
<organism evidence="1 2">
    <name type="scientific">Acanthoscelides obtectus</name>
    <name type="common">Bean weevil</name>
    <name type="synonym">Bruchus obtectus</name>
    <dbReference type="NCBI Taxonomy" id="200917"/>
    <lineage>
        <taxon>Eukaryota</taxon>
        <taxon>Metazoa</taxon>
        <taxon>Ecdysozoa</taxon>
        <taxon>Arthropoda</taxon>
        <taxon>Hexapoda</taxon>
        <taxon>Insecta</taxon>
        <taxon>Pterygota</taxon>
        <taxon>Neoptera</taxon>
        <taxon>Endopterygota</taxon>
        <taxon>Coleoptera</taxon>
        <taxon>Polyphaga</taxon>
        <taxon>Cucujiformia</taxon>
        <taxon>Chrysomeloidea</taxon>
        <taxon>Chrysomelidae</taxon>
        <taxon>Bruchinae</taxon>
        <taxon>Bruchini</taxon>
        <taxon>Acanthoscelides</taxon>
    </lineage>
</organism>
<dbReference type="Proteomes" id="UP001152888">
    <property type="component" value="Unassembled WGS sequence"/>
</dbReference>
<dbReference type="EMBL" id="CAKOFQ010007018">
    <property type="protein sequence ID" value="CAH1987416.1"/>
    <property type="molecule type" value="Genomic_DNA"/>
</dbReference>
<reference evidence="1" key="1">
    <citation type="submission" date="2022-03" db="EMBL/GenBank/DDBJ databases">
        <authorList>
            <person name="Sayadi A."/>
        </authorList>
    </citation>
    <scope>NUCLEOTIDE SEQUENCE</scope>
</reference>
<name>A0A9P0L420_ACAOB</name>
<sequence length="176" mass="19874">MPTIIDFIAGKSFFPSTILSEAPILSTVKSNAVHPMPFRRAVWRAQSKSKQRRKFHYENSSGTVPRNERLEDERSICKLLLLLSFFGVGGRVSAAIRSRKREIRTREAVIYALQPEQCTCNCPPSDGDCEDCEECPRQLGEPCTAQKPCDPQKSLSRQVFPASFTTKPMNMARHLL</sequence>
<proteinExistence type="predicted"/>